<comment type="caution">
    <text evidence="2">The sequence shown here is derived from an EMBL/GenBank/DDBJ whole genome shotgun (WGS) entry which is preliminary data.</text>
</comment>
<feature type="signal peptide" evidence="1">
    <location>
        <begin position="1"/>
        <end position="20"/>
    </location>
</feature>
<dbReference type="Pfam" id="PF20050">
    <property type="entry name" value="DUF6452"/>
    <property type="match status" value="1"/>
</dbReference>
<dbReference type="InterPro" id="IPR010916">
    <property type="entry name" value="TonB_box_CS"/>
</dbReference>
<dbReference type="AlphaFoldDB" id="A0A9D2UIV1"/>
<organism evidence="2 3">
    <name type="scientific">Candidatus Avibacteroides avistercoris</name>
    <dbReference type="NCBI Taxonomy" id="2840690"/>
    <lineage>
        <taxon>Bacteria</taxon>
        <taxon>Pseudomonadati</taxon>
        <taxon>Bacteroidota</taxon>
        <taxon>Bacteroidia</taxon>
        <taxon>Bacteroidales</taxon>
        <taxon>Bacteroidaceae</taxon>
        <taxon>Bacteroidaceae incertae sedis</taxon>
        <taxon>Candidatus Avibacteroides</taxon>
    </lineage>
</organism>
<reference evidence="2" key="2">
    <citation type="submission" date="2021-04" db="EMBL/GenBank/DDBJ databases">
        <authorList>
            <person name="Gilroy R."/>
        </authorList>
    </citation>
    <scope>NUCLEOTIDE SEQUENCE</scope>
    <source>
        <strain evidence="2">MalCec1-1739</strain>
    </source>
</reference>
<proteinExistence type="predicted"/>
<feature type="chain" id="PRO_5038492848" description="Calcium-binding protein P" evidence="1">
    <location>
        <begin position="21"/>
        <end position="182"/>
    </location>
</feature>
<accession>A0A9D2UIV1</accession>
<dbReference type="PROSITE" id="PS00430">
    <property type="entry name" value="TONB_DEPENDENT_REC_1"/>
    <property type="match status" value="1"/>
</dbReference>
<reference evidence="2" key="1">
    <citation type="journal article" date="2021" name="PeerJ">
        <title>Extensive microbial diversity within the chicken gut microbiome revealed by metagenomics and culture.</title>
        <authorList>
            <person name="Gilroy R."/>
            <person name="Ravi A."/>
            <person name="Getino M."/>
            <person name="Pursley I."/>
            <person name="Horton D.L."/>
            <person name="Alikhan N.F."/>
            <person name="Baker D."/>
            <person name="Gharbi K."/>
            <person name="Hall N."/>
            <person name="Watson M."/>
            <person name="Adriaenssens E.M."/>
            <person name="Foster-Nyarko E."/>
            <person name="Jarju S."/>
            <person name="Secka A."/>
            <person name="Antonio M."/>
            <person name="Oren A."/>
            <person name="Chaudhuri R.R."/>
            <person name="La Ragione R."/>
            <person name="Hildebrand F."/>
            <person name="Pallen M.J."/>
        </authorList>
    </citation>
    <scope>NUCLEOTIDE SEQUENCE</scope>
    <source>
        <strain evidence="2">MalCec1-1739</strain>
    </source>
</reference>
<evidence type="ECO:0000256" key="1">
    <source>
        <dbReference type="SAM" id="SignalP"/>
    </source>
</evidence>
<keyword evidence="1" id="KW-0732">Signal</keyword>
<sequence>MRHLQLLTLASILLMSLAAAGCNDTDCPMGSANELKIRFLSVADTTQFAIDTLTVTASGTDSVLINLENDVTYITLPLNGTNLETTYTFHFTTISRDTVIIYEYLPDGSMTTRDTVITVPHEYADEVVVNYTAQQQFTSMDCGLVYSFDLETGRHSTNFIKSMVVVNTRISEENEDNIYMFF</sequence>
<gene>
    <name evidence="2" type="ORF">IAA93_05945</name>
</gene>
<evidence type="ECO:0008006" key="4">
    <source>
        <dbReference type="Google" id="ProtNLM"/>
    </source>
</evidence>
<dbReference type="EMBL" id="DWUP01000131">
    <property type="protein sequence ID" value="HJD53248.1"/>
    <property type="molecule type" value="Genomic_DNA"/>
</dbReference>
<dbReference type="InterPro" id="IPR045607">
    <property type="entry name" value="DUF6452"/>
</dbReference>
<evidence type="ECO:0000313" key="3">
    <source>
        <dbReference type="Proteomes" id="UP000787625"/>
    </source>
</evidence>
<protein>
    <recommendedName>
        <fullName evidence="4">Calcium-binding protein P</fullName>
    </recommendedName>
</protein>
<dbReference type="Proteomes" id="UP000787625">
    <property type="component" value="Unassembled WGS sequence"/>
</dbReference>
<dbReference type="PROSITE" id="PS51257">
    <property type="entry name" value="PROKAR_LIPOPROTEIN"/>
    <property type="match status" value="1"/>
</dbReference>
<evidence type="ECO:0000313" key="2">
    <source>
        <dbReference type="EMBL" id="HJD53248.1"/>
    </source>
</evidence>
<name>A0A9D2UIV1_9BACT</name>